<keyword evidence="2" id="KW-1185">Reference proteome</keyword>
<dbReference type="Proteomes" id="UP000304953">
    <property type="component" value="Unassembled WGS sequence"/>
</dbReference>
<sequence length="816" mass="93355">MIKEGSSLIAHISDDGVHRKESVAEHTQKTVFLCSEKGKECGIPQLMSLCGLLHDMGKNKQSFSDYLQADENVRWRLKGTVKHASTGAKYVYDMHHAAYGSRKYMVEMISYAIAAHHGLFDCVDIEHSDLFSKKLSQVDAYEEACRNAERDYLEEYEFDKLFEEASDEFQLVWNKIGKVWFKLKPLLKAKFPEDAREMLLDCKLFLLACFQRLMLSILIDSDWESTSDFMRNVDTLYKQSEFAGKEIFGQAGENFAEYMRKKKESVDGSKLTEKEKNIFDGRNALQEECIRFAKHPAGIYCLPIPTGGGKTLSSLAYALEYCQRHPETERIIYVSPFISLTEQNAQVFRDAIGNDEWILEHHSAVIRSEETEHEDYRRNQSLKYDINWEEPFICTTFVQFMNTLFSDKKESIRRMHRLSNAVVIIDEVQAMPLKCVNTFNYMINFLNAVCNTNVILCTATQPTLEEAECPICYSEPEYMIKNRSNWFDKFERVKICTAGMERAHTFESLQDEIVRQTAEYQSILVVLNTKSAVRKLYDMLKAQNINVEYLTTNLCAEHRSDKIASIKKTLAKKQEHIVVVSTNLIEAGVDISFECVYRSMAGLDSLAQTAGRCNRNGELEWGMIYLIALEGENSGNMEELQRNIGAAENVICLYNRSGEPDSILMPRWMDEYYKTVYSDGADKMNFPIEALDTNVVELLSKGFMPKEIKNLMNQAYQTAGRAYRVIDDESFGVIVPYKEGGELITAIQETSDAAKIKTLIRKAQRYTVNVRGSQLKKLEGFVQPISDNVPNIYMASAPGAYNSDYGIAPEWEILIF</sequence>
<dbReference type="EMBL" id="SRYA01000007">
    <property type="protein sequence ID" value="TGY97452.1"/>
    <property type="molecule type" value="Genomic_DNA"/>
</dbReference>
<organism evidence="1 2">
    <name type="scientific">Petralouisia muris</name>
    <dbReference type="NCBI Taxonomy" id="3032872"/>
    <lineage>
        <taxon>Bacteria</taxon>
        <taxon>Bacillati</taxon>
        <taxon>Bacillota</taxon>
        <taxon>Clostridia</taxon>
        <taxon>Lachnospirales</taxon>
        <taxon>Lachnospiraceae</taxon>
        <taxon>Petralouisia</taxon>
    </lineage>
</organism>
<accession>A0AC61RZM5</accession>
<evidence type="ECO:0000313" key="2">
    <source>
        <dbReference type="Proteomes" id="UP000304953"/>
    </source>
</evidence>
<gene>
    <name evidence="1" type="primary">cas3</name>
    <name evidence="1" type="ORF">E5329_04740</name>
</gene>
<name>A0AC61RZM5_9FIRM</name>
<reference evidence="1" key="1">
    <citation type="submission" date="2019-04" db="EMBL/GenBank/DDBJ databases">
        <title>Microbes associate with the intestines of laboratory mice.</title>
        <authorList>
            <person name="Navarre W."/>
            <person name="Wong E."/>
            <person name="Huang K."/>
            <person name="Tropini C."/>
            <person name="Ng K."/>
            <person name="Yu B."/>
        </authorList>
    </citation>
    <scope>NUCLEOTIDE SEQUENCE</scope>
    <source>
        <strain evidence="1">NM01_1-7b</strain>
    </source>
</reference>
<comment type="caution">
    <text evidence="1">The sequence shown here is derived from an EMBL/GenBank/DDBJ whole genome shotgun (WGS) entry which is preliminary data.</text>
</comment>
<protein>
    <submittedName>
        <fullName evidence="1">CRISPR-associated helicase Cas3</fullName>
    </submittedName>
</protein>
<evidence type="ECO:0000313" key="1">
    <source>
        <dbReference type="EMBL" id="TGY97452.1"/>
    </source>
</evidence>
<proteinExistence type="predicted"/>